<accession>W1P3I2</accession>
<dbReference type="PANTHER" id="PTHR35096">
    <property type="entry name" value="BNAA08G28570D PROTEIN"/>
    <property type="match status" value="1"/>
</dbReference>
<dbReference type="Proteomes" id="UP000017836">
    <property type="component" value="Unassembled WGS sequence"/>
</dbReference>
<dbReference type="AlphaFoldDB" id="W1P3I2"/>
<evidence type="ECO:0000313" key="2">
    <source>
        <dbReference type="Proteomes" id="UP000017836"/>
    </source>
</evidence>
<reference evidence="2" key="1">
    <citation type="journal article" date="2013" name="Science">
        <title>The Amborella genome and the evolution of flowering plants.</title>
        <authorList>
            <consortium name="Amborella Genome Project"/>
        </authorList>
    </citation>
    <scope>NUCLEOTIDE SEQUENCE [LARGE SCALE GENOMIC DNA]</scope>
</reference>
<keyword evidence="2" id="KW-1185">Reference proteome</keyword>
<dbReference type="EMBL" id="KI394661">
    <property type="protein sequence ID" value="ERN02141.1"/>
    <property type="molecule type" value="Genomic_DNA"/>
</dbReference>
<gene>
    <name evidence="1" type="ORF">AMTR_s00045p00181000</name>
</gene>
<proteinExistence type="predicted"/>
<evidence type="ECO:0000313" key="1">
    <source>
        <dbReference type="EMBL" id="ERN02141.1"/>
    </source>
</evidence>
<dbReference type="Gramene" id="ERN02141">
    <property type="protein sequence ID" value="ERN02141"/>
    <property type="gene ID" value="AMTR_s00045p00181000"/>
</dbReference>
<organism evidence="1 2">
    <name type="scientific">Amborella trichopoda</name>
    <dbReference type="NCBI Taxonomy" id="13333"/>
    <lineage>
        <taxon>Eukaryota</taxon>
        <taxon>Viridiplantae</taxon>
        <taxon>Streptophyta</taxon>
        <taxon>Embryophyta</taxon>
        <taxon>Tracheophyta</taxon>
        <taxon>Spermatophyta</taxon>
        <taxon>Magnoliopsida</taxon>
        <taxon>Amborellales</taxon>
        <taxon>Amborellaceae</taxon>
        <taxon>Amborella</taxon>
    </lineage>
</organism>
<dbReference type="PANTHER" id="PTHR35096:SF8">
    <property type="entry name" value="OS03G0308600 PROTEIN"/>
    <property type="match status" value="1"/>
</dbReference>
<protein>
    <submittedName>
        <fullName evidence="1">Uncharacterized protein</fullName>
    </submittedName>
</protein>
<sequence length="91" mass="9866">MRKKDAVLAAIAAIDLMPLRRSTLQHGASPSDLTEKEVEADVAALNWRECSIKSVVTIRQPLDAPRVNHHGLMVGPSCDTSLVATNFSQSK</sequence>
<dbReference type="HOGENOM" id="CLU_2430006_0_0_1"/>
<name>W1P3I2_AMBTC</name>